<dbReference type="SFLD" id="SFLDG01129">
    <property type="entry name" value="C1.5:_HAD__Beta-PGM__Phosphata"/>
    <property type="match status" value="1"/>
</dbReference>
<dbReference type="Gene3D" id="3.40.50.1000">
    <property type="entry name" value="HAD superfamily/HAD-like"/>
    <property type="match status" value="1"/>
</dbReference>
<dbReference type="InterPro" id="IPR011945">
    <property type="entry name" value="HAD-SF_ppase_IA/epoxid_hydro_N"/>
</dbReference>
<dbReference type="InterPro" id="IPR036250">
    <property type="entry name" value="AcylCo_DH-like_C"/>
</dbReference>
<dbReference type="Pfam" id="PF00702">
    <property type="entry name" value="Hydrolase"/>
    <property type="match status" value="1"/>
</dbReference>
<feature type="domain" description="Acyl-CoA dehydrogenase/oxidase C-terminal" evidence="10">
    <location>
        <begin position="833"/>
        <end position="982"/>
    </location>
</feature>
<evidence type="ECO:0000256" key="4">
    <source>
        <dbReference type="ARBA" id="ARBA00022630"/>
    </source>
</evidence>
<dbReference type="PANTHER" id="PTHR48083:SF35">
    <property type="entry name" value="ACYL-COA DEHYDROGENASE FAMILY MEMBER 10"/>
    <property type="match status" value="1"/>
</dbReference>
<dbReference type="Pfam" id="PF01636">
    <property type="entry name" value="APH"/>
    <property type="match status" value="1"/>
</dbReference>
<evidence type="ECO:0000256" key="1">
    <source>
        <dbReference type="ARBA" id="ARBA00001974"/>
    </source>
</evidence>
<dbReference type="CDD" id="cd05154">
    <property type="entry name" value="ACAD10_11_N-like"/>
    <property type="match status" value="1"/>
</dbReference>
<protein>
    <recommendedName>
        <fullName evidence="15">Acyl-CoA dehydrogenase</fullName>
    </recommendedName>
</protein>
<dbReference type="NCBIfam" id="TIGR01509">
    <property type="entry name" value="HAD-SF-IA-v3"/>
    <property type="match status" value="1"/>
</dbReference>
<dbReference type="InterPro" id="IPR023214">
    <property type="entry name" value="HAD_sf"/>
</dbReference>
<evidence type="ECO:0000259" key="12">
    <source>
        <dbReference type="Pfam" id="PF02770"/>
    </source>
</evidence>
<dbReference type="Gene3D" id="2.40.110.10">
    <property type="entry name" value="Butyryl-CoA Dehydrogenase, subunit A, domain 2"/>
    <property type="match status" value="1"/>
</dbReference>
<evidence type="ECO:0000256" key="3">
    <source>
        <dbReference type="ARBA" id="ARBA00009347"/>
    </source>
</evidence>
<evidence type="ECO:0000256" key="7">
    <source>
        <dbReference type="ARBA" id="ARBA00023002"/>
    </source>
</evidence>
<dbReference type="GO" id="GO:0003995">
    <property type="term" value="F:acyl-CoA dehydrogenase activity"/>
    <property type="evidence" value="ECO:0007669"/>
    <property type="project" value="TreeGrafter"/>
</dbReference>
<evidence type="ECO:0008006" key="15">
    <source>
        <dbReference type="Google" id="ProtNLM"/>
    </source>
</evidence>
<feature type="domain" description="Aminoglycoside phosphotransferase" evidence="11">
    <location>
        <begin position="254"/>
        <end position="469"/>
    </location>
</feature>
<comment type="cofactor">
    <cofactor evidence="1">
        <name>FAD</name>
        <dbReference type="ChEBI" id="CHEBI:57692"/>
    </cofactor>
</comment>
<comment type="similarity">
    <text evidence="3">Belongs to the acyl-CoA dehydrogenase family.</text>
</comment>
<dbReference type="Gene3D" id="3.30.200.20">
    <property type="entry name" value="Phosphorylase Kinase, domain 1"/>
    <property type="match status" value="1"/>
</dbReference>
<comment type="caution">
    <text evidence="13">The sequence shown here is derived from an EMBL/GenBank/DDBJ whole genome shotgun (WGS) entry which is preliminary data.</text>
</comment>
<comment type="subcellular location">
    <subcellularLocation>
        <location evidence="2">Peroxisome</location>
    </subcellularLocation>
</comment>
<dbReference type="InterPro" id="IPR046373">
    <property type="entry name" value="Acyl-CoA_Oxase/DH_mid-dom_sf"/>
</dbReference>
<dbReference type="PANTHER" id="PTHR48083">
    <property type="entry name" value="MEDIUM-CHAIN SPECIFIC ACYL-COA DEHYDROGENASE, MITOCHONDRIAL-RELATED"/>
    <property type="match status" value="1"/>
</dbReference>
<dbReference type="Gene3D" id="1.20.140.10">
    <property type="entry name" value="Butyryl-CoA Dehydrogenase, subunit A, domain 3"/>
    <property type="match status" value="1"/>
</dbReference>
<dbReference type="GO" id="GO:0050660">
    <property type="term" value="F:flavin adenine dinucleotide binding"/>
    <property type="evidence" value="ECO:0007669"/>
    <property type="project" value="InterPro"/>
</dbReference>
<dbReference type="CDD" id="cd02603">
    <property type="entry name" value="HAD_sEH-N_like"/>
    <property type="match status" value="1"/>
</dbReference>
<dbReference type="InterPro" id="IPR037069">
    <property type="entry name" value="AcylCoA_DH/ox_N_sf"/>
</dbReference>
<dbReference type="SUPFAM" id="SSF47203">
    <property type="entry name" value="Acyl-CoA dehydrogenase C-terminal domain-like"/>
    <property type="match status" value="1"/>
</dbReference>
<organism evidence="13 14">
    <name type="scientific">Mesorhabditis spiculigera</name>
    <dbReference type="NCBI Taxonomy" id="96644"/>
    <lineage>
        <taxon>Eukaryota</taxon>
        <taxon>Metazoa</taxon>
        <taxon>Ecdysozoa</taxon>
        <taxon>Nematoda</taxon>
        <taxon>Chromadorea</taxon>
        <taxon>Rhabditida</taxon>
        <taxon>Rhabditina</taxon>
        <taxon>Rhabditomorpha</taxon>
        <taxon>Rhabditoidea</taxon>
        <taxon>Rhabditidae</taxon>
        <taxon>Mesorhabditinae</taxon>
        <taxon>Mesorhabditis</taxon>
    </lineage>
</organism>
<dbReference type="Gene3D" id="1.10.150.240">
    <property type="entry name" value="Putative phosphatase, domain 2"/>
    <property type="match status" value="1"/>
</dbReference>
<evidence type="ECO:0000259" key="11">
    <source>
        <dbReference type="Pfam" id="PF01636"/>
    </source>
</evidence>
<dbReference type="GO" id="GO:0005739">
    <property type="term" value="C:mitochondrion"/>
    <property type="evidence" value="ECO:0007669"/>
    <property type="project" value="TreeGrafter"/>
</dbReference>
<dbReference type="InterPro" id="IPR011009">
    <property type="entry name" value="Kinase-like_dom_sf"/>
</dbReference>
<proteinExistence type="inferred from homology"/>
<keyword evidence="7" id="KW-0560">Oxidoreductase</keyword>
<dbReference type="InterPro" id="IPR006439">
    <property type="entry name" value="HAD-SF_hydro_IA"/>
</dbReference>
<accession>A0AA36G6X8</accession>
<dbReference type="SUPFAM" id="SSF56784">
    <property type="entry name" value="HAD-like"/>
    <property type="match status" value="1"/>
</dbReference>
<feature type="domain" description="Acyl-CoA oxidase/dehydrogenase middle" evidence="12">
    <location>
        <begin position="718"/>
        <end position="821"/>
    </location>
</feature>
<keyword evidence="4" id="KW-0285">Flavoprotein</keyword>
<dbReference type="Proteomes" id="UP001177023">
    <property type="component" value="Unassembled WGS sequence"/>
</dbReference>
<dbReference type="InterPro" id="IPR009100">
    <property type="entry name" value="AcylCoA_DH/oxidase_NM_dom_sf"/>
</dbReference>
<keyword evidence="9" id="KW-0576">Peroxisome</keyword>
<dbReference type="Pfam" id="PF02770">
    <property type="entry name" value="Acyl-CoA_dh_M"/>
    <property type="match status" value="1"/>
</dbReference>
<dbReference type="SFLD" id="SFLDS00003">
    <property type="entry name" value="Haloacid_Dehalogenase"/>
    <property type="match status" value="1"/>
</dbReference>
<dbReference type="InterPro" id="IPR002575">
    <property type="entry name" value="Aminoglycoside_PTrfase"/>
</dbReference>
<dbReference type="NCBIfam" id="TIGR02247">
    <property type="entry name" value="HAD-1A3-hyp"/>
    <property type="match status" value="1"/>
</dbReference>
<dbReference type="Gene3D" id="3.90.1200.10">
    <property type="match status" value="1"/>
</dbReference>
<dbReference type="InterPro" id="IPR041726">
    <property type="entry name" value="ACAD10_11_N"/>
</dbReference>
<feature type="non-terminal residue" evidence="13">
    <location>
        <position position="988"/>
    </location>
</feature>
<dbReference type="SUPFAM" id="SSF56645">
    <property type="entry name" value="Acyl-CoA dehydrogenase NM domain-like"/>
    <property type="match status" value="1"/>
</dbReference>
<evidence type="ECO:0000256" key="6">
    <source>
        <dbReference type="ARBA" id="ARBA00022990"/>
    </source>
</evidence>
<keyword evidence="14" id="KW-1185">Reference proteome</keyword>
<evidence type="ECO:0000313" key="14">
    <source>
        <dbReference type="Proteomes" id="UP001177023"/>
    </source>
</evidence>
<evidence type="ECO:0000256" key="9">
    <source>
        <dbReference type="ARBA" id="ARBA00023140"/>
    </source>
</evidence>
<dbReference type="AlphaFoldDB" id="A0AA36G6X8"/>
<evidence type="ECO:0000256" key="2">
    <source>
        <dbReference type="ARBA" id="ARBA00004275"/>
    </source>
</evidence>
<dbReference type="EMBL" id="CATQJA010002664">
    <property type="protein sequence ID" value="CAJ0581897.1"/>
    <property type="molecule type" value="Genomic_DNA"/>
</dbReference>
<gene>
    <name evidence="13" type="ORF">MSPICULIGERA_LOCUS20046</name>
</gene>
<dbReference type="Gene3D" id="1.10.540.10">
    <property type="entry name" value="Acyl-CoA dehydrogenase/oxidase, N-terminal domain"/>
    <property type="match status" value="1"/>
</dbReference>
<evidence type="ECO:0000313" key="13">
    <source>
        <dbReference type="EMBL" id="CAJ0581897.1"/>
    </source>
</evidence>
<evidence type="ECO:0000259" key="10">
    <source>
        <dbReference type="Pfam" id="PF00441"/>
    </source>
</evidence>
<dbReference type="InterPro" id="IPR023198">
    <property type="entry name" value="PGP-like_dom2"/>
</dbReference>
<dbReference type="InterPro" id="IPR009075">
    <property type="entry name" value="AcylCo_DH/oxidase_C"/>
</dbReference>
<dbReference type="InterPro" id="IPR036412">
    <property type="entry name" value="HAD-like_sf"/>
</dbReference>
<name>A0AA36G6X8_9BILA</name>
<sequence>MSIRAVIFDLGGVLIPAPMELWQGLESTENLGRGTILKVLTSPEVQEHFQLLEIGRTNVEDFAPIFTYFYNRQVTGRKDERILDLFDASKPAFFGPGALFPEMLDAIKVLRSAGFKIALLTNNFYFDRAHRLPTIPDSASFKALFDVVYETCREGKRKPDPQVYTEVSRRLKVAPEQIAFLDDLGVNLKPAKALGMKTIKVANTRQAVDELSQLLKIGFDVPPETRPLLKAEELDQAALEGYLDQLRVPPGPLTIRKFAHGQSNPTYYLARGACKFVLRKKPAGKLLPKAHQVDREYTVLKALQGKVPVPRVVDFNEGKLAEPFYLMEYLNGRVFTDPRVPDVSPAERRVIYEEAIKVLAKIHSLDVDANGLGNYGRKDGYMSRNLARWRGNYEMARTEECPEMEKLGQWLEKHLPKNGRVTLVHGDYRIDNLMFDRGSTKVLAVLDWEISTIGDPLSDLATFLFSHFNSHLNQPIRGLGQLSAREMERLGIPSVSEVLRLYATAAGIRELSLPSFIPYVAFMCYRMAAIAQGIYMRFLTKNASHPDAGRVGGAPKMLAQTALELIRGLEESVSPGLLPVRIEALSSKAQKYHRIVSTIIHEDLIPLEPELNEYYHNGPNPWSRHPKLERLKEKARALGAWNLFISEHIDPEGKYGAGLTNVEYAHICELMGLSVYAPEIFNCPAPDTGNMEVLIKYGSAAQKEKFLKPLLEGRLKSCFAMTEPDVASSDATNIQGSIVNTGTEYVINARKWFSSNAGHPDCKICIFMGRLAVRNVNSRVNQQSMLVIPMDAPGVKIVRNLHVLGAQDPPAGHSEVLFENVRVPLESMLLGEGRGFEIAQGRLGPGRIHHAMRLIGNAERALDLMKERVQTRTAFRKPLVNFQTIRADIAKSRCEIEQARLLVLNAAHRIDTLGTKGAKNEIALIKAVAPTMCLNVVDRAIQAFGAKGLTEDTPLAGFLISARSLRLADGPDEVHLESICRNELMSKL</sequence>
<keyword evidence="6" id="KW-0007">Acetylation</keyword>
<reference evidence="13" key="1">
    <citation type="submission" date="2023-06" db="EMBL/GenBank/DDBJ databases">
        <authorList>
            <person name="Delattre M."/>
        </authorList>
    </citation>
    <scope>NUCLEOTIDE SEQUENCE</scope>
    <source>
        <strain evidence="13">AF72</strain>
    </source>
</reference>
<keyword evidence="8" id="KW-0443">Lipid metabolism</keyword>
<evidence type="ECO:0000256" key="8">
    <source>
        <dbReference type="ARBA" id="ARBA00023098"/>
    </source>
</evidence>
<dbReference type="PRINTS" id="PR00413">
    <property type="entry name" value="HADHALOGNASE"/>
</dbReference>
<dbReference type="GO" id="GO:0005777">
    <property type="term" value="C:peroxisome"/>
    <property type="evidence" value="ECO:0007669"/>
    <property type="project" value="UniProtKB-SubCell"/>
</dbReference>
<dbReference type="SUPFAM" id="SSF56112">
    <property type="entry name" value="Protein kinase-like (PK-like)"/>
    <property type="match status" value="1"/>
</dbReference>
<dbReference type="Pfam" id="PF00441">
    <property type="entry name" value="Acyl-CoA_dh_1"/>
    <property type="match status" value="1"/>
</dbReference>
<dbReference type="GO" id="GO:0033539">
    <property type="term" value="P:fatty acid beta-oxidation using acyl-CoA dehydrogenase"/>
    <property type="evidence" value="ECO:0007669"/>
    <property type="project" value="TreeGrafter"/>
</dbReference>
<keyword evidence="5" id="KW-0274">FAD</keyword>
<dbReference type="InterPro" id="IPR006091">
    <property type="entry name" value="Acyl-CoA_Oxase/DH_mid-dom"/>
</dbReference>
<dbReference type="InterPro" id="IPR050741">
    <property type="entry name" value="Acyl-CoA_dehydrogenase"/>
</dbReference>
<evidence type="ECO:0000256" key="5">
    <source>
        <dbReference type="ARBA" id="ARBA00022827"/>
    </source>
</evidence>